<feature type="compositionally biased region" description="Basic residues" evidence="1">
    <location>
        <begin position="133"/>
        <end position="142"/>
    </location>
</feature>
<feature type="compositionally biased region" description="Basic and acidic residues" evidence="1">
    <location>
        <begin position="193"/>
        <end position="213"/>
    </location>
</feature>
<feature type="compositionally biased region" description="Basic residues" evidence="1">
    <location>
        <begin position="244"/>
        <end position="253"/>
    </location>
</feature>
<dbReference type="EMBL" id="JABSTU010000001">
    <property type="protein sequence ID" value="KAH8039705.1"/>
    <property type="molecule type" value="Genomic_DNA"/>
</dbReference>
<feature type="region of interest" description="Disordered" evidence="1">
    <location>
        <begin position="84"/>
        <end position="228"/>
    </location>
</feature>
<proteinExistence type="predicted"/>
<sequence length="262" mass="28287">MAEVGGRGPKEFNVGQQSPPPPPPSRCSGSPPRGPTARADSGGKSRSRGTTAATAFPRRPANHLVALLAGRGGRAERAGLTAHLLDDEAARAVRGTAERGPRRPVPGCGVQGASDVGLDHGPGPRRTPEPRLSRRPPLRHGRTAALTSPLATPPPPPRGNLLPPRYARSERRAGSPPPRQRDERAPSHFRNKRLTDKTRYAHTKGLRDTRHEVGATGSPARGGPYAARKHCDSHCIVCETPAERRHKRSFRRPAKLERENRN</sequence>
<feature type="region of interest" description="Disordered" evidence="1">
    <location>
        <begin position="1"/>
        <end position="62"/>
    </location>
</feature>
<evidence type="ECO:0000313" key="2">
    <source>
        <dbReference type="EMBL" id="KAH8039705.1"/>
    </source>
</evidence>
<feature type="compositionally biased region" description="Basic and acidic residues" evidence="1">
    <location>
        <begin position="167"/>
        <end position="186"/>
    </location>
</feature>
<protein>
    <submittedName>
        <fullName evidence="2">Uncharacterized protein</fullName>
    </submittedName>
</protein>
<dbReference type="AlphaFoldDB" id="A0A9J6EZM8"/>
<name>A0A9J6EZM8_RHIMP</name>
<organism evidence="2 3">
    <name type="scientific">Rhipicephalus microplus</name>
    <name type="common">Cattle tick</name>
    <name type="synonym">Boophilus microplus</name>
    <dbReference type="NCBI Taxonomy" id="6941"/>
    <lineage>
        <taxon>Eukaryota</taxon>
        <taxon>Metazoa</taxon>
        <taxon>Ecdysozoa</taxon>
        <taxon>Arthropoda</taxon>
        <taxon>Chelicerata</taxon>
        <taxon>Arachnida</taxon>
        <taxon>Acari</taxon>
        <taxon>Parasitiformes</taxon>
        <taxon>Ixodida</taxon>
        <taxon>Ixodoidea</taxon>
        <taxon>Ixodidae</taxon>
        <taxon>Rhipicephalinae</taxon>
        <taxon>Rhipicephalus</taxon>
        <taxon>Boophilus</taxon>
    </lineage>
</organism>
<feature type="compositionally biased region" description="Basic and acidic residues" evidence="1">
    <location>
        <begin position="84"/>
        <end position="101"/>
    </location>
</feature>
<evidence type="ECO:0000313" key="3">
    <source>
        <dbReference type="Proteomes" id="UP000821866"/>
    </source>
</evidence>
<dbReference type="Proteomes" id="UP000821866">
    <property type="component" value="Chromosome 1"/>
</dbReference>
<reference evidence="2" key="2">
    <citation type="submission" date="2021-09" db="EMBL/GenBank/DDBJ databases">
        <authorList>
            <person name="Jia N."/>
            <person name="Wang J."/>
            <person name="Shi W."/>
            <person name="Du L."/>
            <person name="Sun Y."/>
            <person name="Zhan W."/>
            <person name="Jiang J."/>
            <person name="Wang Q."/>
            <person name="Zhang B."/>
            <person name="Ji P."/>
            <person name="Sakyi L.B."/>
            <person name="Cui X."/>
            <person name="Yuan T."/>
            <person name="Jiang B."/>
            <person name="Yang W."/>
            <person name="Lam T.T.-Y."/>
            <person name="Chang Q."/>
            <person name="Ding S."/>
            <person name="Wang X."/>
            <person name="Zhu J."/>
            <person name="Ruan X."/>
            <person name="Zhao L."/>
            <person name="Wei J."/>
            <person name="Que T."/>
            <person name="Du C."/>
            <person name="Cheng J."/>
            <person name="Dai P."/>
            <person name="Han X."/>
            <person name="Huang E."/>
            <person name="Gao Y."/>
            <person name="Liu J."/>
            <person name="Shao H."/>
            <person name="Ye R."/>
            <person name="Li L."/>
            <person name="Wei W."/>
            <person name="Wang X."/>
            <person name="Wang C."/>
            <person name="Huo Q."/>
            <person name="Li W."/>
            <person name="Guo W."/>
            <person name="Chen H."/>
            <person name="Chen S."/>
            <person name="Zhou L."/>
            <person name="Zhou L."/>
            <person name="Ni X."/>
            <person name="Tian J."/>
            <person name="Zhou Y."/>
            <person name="Sheng Y."/>
            <person name="Liu T."/>
            <person name="Pan Y."/>
            <person name="Xia L."/>
            <person name="Li J."/>
            <person name="Zhao F."/>
            <person name="Cao W."/>
        </authorList>
    </citation>
    <scope>NUCLEOTIDE SEQUENCE</scope>
    <source>
        <strain evidence="2">Rmic-2018</strain>
        <tissue evidence="2">Larvae</tissue>
    </source>
</reference>
<gene>
    <name evidence="2" type="ORF">HPB51_008298</name>
</gene>
<keyword evidence="3" id="KW-1185">Reference proteome</keyword>
<comment type="caution">
    <text evidence="2">The sequence shown here is derived from an EMBL/GenBank/DDBJ whole genome shotgun (WGS) entry which is preliminary data.</text>
</comment>
<reference evidence="2" key="1">
    <citation type="journal article" date="2020" name="Cell">
        <title>Large-Scale Comparative Analyses of Tick Genomes Elucidate Their Genetic Diversity and Vector Capacities.</title>
        <authorList>
            <consortium name="Tick Genome and Microbiome Consortium (TIGMIC)"/>
            <person name="Jia N."/>
            <person name="Wang J."/>
            <person name="Shi W."/>
            <person name="Du L."/>
            <person name="Sun Y."/>
            <person name="Zhan W."/>
            <person name="Jiang J.F."/>
            <person name="Wang Q."/>
            <person name="Zhang B."/>
            <person name="Ji P."/>
            <person name="Bell-Sakyi L."/>
            <person name="Cui X.M."/>
            <person name="Yuan T.T."/>
            <person name="Jiang B.G."/>
            <person name="Yang W.F."/>
            <person name="Lam T.T."/>
            <person name="Chang Q.C."/>
            <person name="Ding S.J."/>
            <person name="Wang X.J."/>
            <person name="Zhu J.G."/>
            <person name="Ruan X.D."/>
            <person name="Zhao L."/>
            <person name="Wei J.T."/>
            <person name="Ye R.Z."/>
            <person name="Que T.C."/>
            <person name="Du C.H."/>
            <person name="Zhou Y.H."/>
            <person name="Cheng J.X."/>
            <person name="Dai P.F."/>
            <person name="Guo W.B."/>
            <person name="Han X.H."/>
            <person name="Huang E.J."/>
            <person name="Li L.F."/>
            <person name="Wei W."/>
            <person name="Gao Y.C."/>
            <person name="Liu J.Z."/>
            <person name="Shao H.Z."/>
            <person name="Wang X."/>
            <person name="Wang C.C."/>
            <person name="Yang T.C."/>
            <person name="Huo Q.B."/>
            <person name="Li W."/>
            <person name="Chen H.Y."/>
            <person name="Chen S.E."/>
            <person name="Zhou L.G."/>
            <person name="Ni X.B."/>
            <person name="Tian J.H."/>
            <person name="Sheng Y."/>
            <person name="Liu T."/>
            <person name="Pan Y.S."/>
            <person name="Xia L.Y."/>
            <person name="Li J."/>
            <person name="Zhao F."/>
            <person name="Cao W.C."/>
        </authorList>
    </citation>
    <scope>NUCLEOTIDE SEQUENCE</scope>
    <source>
        <strain evidence="2">Rmic-2018</strain>
    </source>
</reference>
<accession>A0A9J6EZM8</accession>
<evidence type="ECO:0000256" key="1">
    <source>
        <dbReference type="SAM" id="MobiDB-lite"/>
    </source>
</evidence>
<feature type="region of interest" description="Disordered" evidence="1">
    <location>
        <begin position="243"/>
        <end position="262"/>
    </location>
</feature>